<evidence type="ECO:0000256" key="1">
    <source>
        <dbReference type="SAM" id="MobiDB-lite"/>
    </source>
</evidence>
<protein>
    <submittedName>
        <fullName evidence="2">Uncharacterized protein</fullName>
    </submittedName>
</protein>
<evidence type="ECO:0000313" key="3">
    <source>
        <dbReference type="Proteomes" id="UP000285112"/>
    </source>
</evidence>
<reference evidence="2 3" key="1">
    <citation type="submission" date="2018-09" db="EMBL/GenBank/DDBJ databases">
        <title>YIM PH 21725 draft genome.</title>
        <authorList>
            <person name="Miao C."/>
        </authorList>
    </citation>
    <scope>NUCLEOTIDE SEQUENCE [LARGE SCALE GENOMIC DNA]</scope>
    <source>
        <strain evidence="3">YIM PH21725</strain>
    </source>
</reference>
<feature type="region of interest" description="Disordered" evidence="1">
    <location>
        <begin position="73"/>
        <end position="118"/>
    </location>
</feature>
<dbReference type="EMBL" id="QZFV01000065">
    <property type="protein sequence ID" value="RJQ88246.1"/>
    <property type="molecule type" value="Genomic_DNA"/>
</dbReference>
<name>A0A419I855_9PSEU</name>
<organism evidence="2 3">
    <name type="scientific">Amycolatopsis panacis</name>
    <dbReference type="NCBI Taxonomy" id="2340917"/>
    <lineage>
        <taxon>Bacteria</taxon>
        <taxon>Bacillati</taxon>
        <taxon>Actinomycetota</taxon>
        <taxon>Actinomycetes</taxon>
        <taxon>Pseudonocardiales</taxon>
        <taxon>Pseudonocardiaceae</taxon>
        <taxon>Amycolatopsis</taxon>
    </lineage>
</organism>
<dbReference type="Proteomes" id="UP000285112">
    <property type="component" value="Unassembled WGS sequence"/>
</dbReference>
<dbReference type="AlphaFoldDB" id="A0A419I855"/>
<gene>
    <name evidence="2" type="ORF">D5S19_08075</name>
</gene>
<proteinExistence type="predicted"/>
<dbReference type="RefSeq" id="WP_120022679.1">
    <property type="nucleotide sequence ID" value="NZ_QZFV01000065.1"/>
</dbReference>
<comment type="caution">
    <text evidence="2">The sequence shown here is derived from an EMBL/GenBank/DDBJ whole genome shotgun (WGS) entry which is preliminary data.</text>
</comment>
<sequence length="118" mass="12711">MALDFHNIPAKDGSWNYTETGALVRRAKDYQPAADAAGLQLIEKLEMAGLAHAARQAGAPNRARHRRDAYVHLDHRGGPQPCQAKLERSPRATPGSTGVARGRADQLQPDVAPQPSQA</sequence>
<keyword evidence="3" id="KW-1185">Reference proteome</keyword>
<evidence type="ECO:0000313" key="2">
    <source>
        <dbReference type="EMBL" id="RJQ88246.1"/>
    </source>
</evidence>
<accession>A0A419I855</accession>